<comment type="similarity">
    <text evidence="1 7">Belongs to the class-II pyridine nucleotide-disulfide oxidoreductase family.</text>
</comment>
<dbReference type="EC" id="1.8.1.9" evidence="7"/>
<dbReference type="Proteomes" id="UP000070442">
    <property type="component" value="Unassembled WGS sequence"/>
</dbReference>
<evidence type="ECO:0000256" key="8">
    <source>
        <dbReference type="RuleBase" id="RU003881"/>
    </source>
</evidence>
<dbReference type="GO" id="GO:0005737">
    <property type="term" value="C:cytoplasm"/>
    <property type="evidence" value="ECO:0007669"/>
    <property type="project" value="InterPro"/>
</dbReference>
<dbReference type="PRINTS" id="PR00469">
    <property type="entry name" value="PNDRDTASEII"/>
</dbReference>
<dbReference type="Gene3D" id="3.50.50.60">
    <property type="entry name" value="FAD/NAD(P)-binding domain"/>
    <property type="match status" value="2"/>
</dbReference>
<evidence type="ECO:0000256" key="6">
    <source>
        <dbReference type="ARBA" id="ARBA00023284"/>
    </source>
</evidence>
<evidence type="ECO:0000256" key="4">
    <source>
        <dbReference type="ARBA" id="ARBA00023002"/>
    </source>
</evidence>
<proteinExistence type="inferred from homology"/>
<keyword evidence="2 7" id="KW-0285">Flavoprotein</keyword>
<dbReference type="AlphaFoldDB" id="A0A134AC74"/>
<dbReference type="GO" id="GO:0004791">
    <property type="term" value="F:thioredoxin-disulfide reductase (NADPH) activity"/>
    <property type="evidence" value="ECO:0007669"/>
    <property type="project" value="UniProtKB-UniRule"/>
</dbReference>
<dbReference type="InterPro" id="IPR050097">
    <property type="entry name" value="Ferredoxin-NADP_redctase_2"/>
</dbReference>
<evidence type="ECO:0000256" key="3">
    <source>
        <dbReference type="ARBA" id="ARBA00022827"/>
    </source>
</evidence>
<evidence type="ECO:0000259" key="9">
    <source>
        <dbReference type="Pfam" id="PF07992"/>
    </source>
</evidence>
<protein>
    <recommendedName>
        <fullName evidence="7">Thioredoxin reductase</fullName>
        <ecNumber evidence="7">1.8.1.9</ecNumber>
    </recommendedName>
</protein>
<keyword evidence="8" id="KW-0521">NADP</keyword>
<keyword evidence="4 7" id="KW-0560">Oxidoreductase</keyword>
<keyword evidence="5" id="KW-1015">Disulfide bond</keyword>
<accession>A0A134AC74</accession>
<dbReference type="OrthoDB" id="9806179at2"/>
<organism evidence="10 11">
    <name type="scientific">Aedoeadaptatus coxii</name>
    <dbReference type="NCBI Taxonomy" id="755172"/>
    <lineage>
        <taxon>Bacteria</taxon>
        <taxon>Bacillati</taxon>
        <taxon>Bacillota</taxon>
        <taxon>Tissierellia</taxon>
        <taxon>Tissierellales</taxon>
        <taxon>Peptoniphilaceae</taxon>
        <taxon>Aedoeadaptatus</taxon>
    </lineage>
</organism>
<dbReference type="SUPFAM" id="SSF51905">
    <property type="entry name" value="FAD/NAD(P)-binding domain"/>
    <property type="match status" value="1"/>
</dbReference>
<dbReference type="PROSITE" id="PS00573">
    <property type="entry name" value="PYRIDINE_REDOX_2"/>
    <property type="match status" value="1"/>
</dbReference>
<name>A0A134AC74_9FIRM</name>
<keyword evidence="3 7" id="KW-0274">FAD</keyword>
<dbReference type="PATRIC" id="fig|755172.3.peg.1362"/>
<dbReference type="InterPro" id="IPR036188">
    <property type="entry name" value="FAD/NAD-bd_sf"/>
</dbReference>
<comment type="catalytic activity">
    <reaction evidence="7">
        <text>[thioredoxin]-dithiol + NADP(+) = [thioredoxin]-disulfide + NADPH + H(+)</text>
        <dbReference type="Rhea" id="RHEA:20345"/>
        <dbReference type="Rhea" id="RHEA-COMP:10698"/>
        <dbReference type="Rhea" id="RHEA-COMP:10700"/>
        <dbReference type="ChEBI" id="CHEBI:15378"/>
        <dbReference type="ChEBI" id="CHEBI:29950"/>
        <dbReference type="ChEBI" id="CHEBI:50058"/>
        <dbReference type="ChEBI" id="CHEBI:57783"/>
        <dbReference type="ChEBI" id="CHEBI:58349"/>
        <dbReference type="EC" id="1.8.1.9"/>
    </reaction>
</comment>
<feature type="domain" description="FAD/NAD(P)-binding" evidence="9">
    <location>
        <begin position="2"/>
        <end position="292"/>
    </location>
</feature>
<evidence type="ECO:0000313" key="10">
    <source>
        <dbReference type="EMBL" id="KXB65307.1"/>
    </source>
</evidence>
<gene>
    <name evidence="10" type="ORF">HMPREF1863_01403</name>
</gene>
<comment type="caution">
    <text evidence="10">The sequence shown here is derived from an EMBL/GenBank/DDBJ whole genome shotgun (WGS) entry which is preliminary data.</text>
</comment>
<keyword evidence="6 7" id="KW-0676">Redox-active center</keyword>
<dbReference type="InterPro" id="IPR008255">
    <property type="entry name" value="Pyr_nucl-diS_OxRdtase_2_AS"/>
</dbReference>
<evidence type="ECO:0000256" key="2">
    <source>
        <dbReference type="ARBA" id="ARBA00022630"/>
    </source>
</evidence>
<dbReference type="NCBIfam" id="TIGR01292">
    <property type="entry name" value="TRX_reduct"/>
    <property type="match status" value="1"/>
</dbReference>
<dbReference type="InterPro" id="IPR023753">
    <property type="entry name" value="FAD/NAD-binding_dom"/>
</dbReference>
<keyword evidence="11" id="KW-1185">Reference proteome</keyword>
<dbReference type="Pfam" id="PF07992">
    <property type="entry name" value="Pyr_redox_2"/>
    <property type="match status" value="1"/>
</dbReference>
<comment type="subunit">
    <text evidence="7">Homodimer.</text>
</comment>
<evidence type="ECO:0000256" key="5">
    <source>
        <dbReference type="ARBA" id="ARBA00023157"/>
    </source>
</evidence>
<evidence type="ECO:0000256" key="1">
    <source>
        <dbReference type="ARBA" id="ARBA00009333"/>
    </source>
</evidence>
<reference evidence="11" key="1">
    <citation type="submission" date="2016-01" db="EMBL/GenBank/DDBJ databases">
        <authorList>
            <person name="Mitreva M."/>
            <person name="Pepin K.H."/>
            <person name="Mihindukulasuriya K.A."/>
            <person name="Fulton R."/>
            <person name="Fronick C."/>
            <person name="O'Laughlin M."/>
            <person name="Miner T."/>
            <person name="Herter B."/>
            <person name="Rosa B.A."/>
            <person name="Cordes M."/>
            <person name="Tomlinson C."/>
            <person name="Wollam A."/>
            <person name="Palsikar V.B."/>
            <person name="Mardis E.R."/>
            <person name="Wilson R.K."/>
        </authorList>
    </citation>
    <scope>NUCLEOTIDE SEQUENCE [LARGE SCALE GENOMIC DNA]</scope>
    <source>
        <strain evidence="11">DNF00729</strain>
    </source>
</reference>
<dbReference type="RefSeq" id="WP_068368804.1">
    <property type="nucleotide sequence ID" value="NZ_CAUPGT010000011.1"/>
</dbReference>
<evidence type="ECO:0000313" key="11">
    <source>
        <dbReference type="Proteomes" id="UP000070442"/>
    </source>
</evidence>
<comment type="cofactor">
    <cofactor evidence="8">
        <name>FAD</name>
        <dbReference type="ChEBI" id="CHEBI:57692"/>
    </cofactor>
    <text evidence="8">Binds 1 FAD per subunit.</text>
</comment>
<sequence>MYDVIIIGGGPAGLTAAIYTSRAHLSTLILEPQLEGGQMAQTLSVENYPGVLEGDTGMAIGMRMKKQATTFGAEIKKERVEKISVAGNEKIVATSKEEYRAKYLIVATGSKPNQLGVPGEAEFVSRGVSYCATCDGAFYGNGEVYVIGGGNSAVEEALYLANLGAKVHIVHRRGELRAESFIAEAAKNNANIVIHWHTELKEIKGDKMVEGLVLYNNETGETTTVEKTDKPLGIFIYVGQQPQTDVLAPLVELKRGYVPVDENCMTATDGIYAAGDIVDKNFRQVITACGDGCIAAMAVAERIVQYK</sequence>
<evidence type="ECO:0000256" key="7">
    <source>
        <dbReference type="RuleBase" id="RU003880"/>
    </source>
</evidence>
<dbReference type="EMBL" id="LSDG01000043">
    <property type="protein sequence ID" value="KXB65307.1"/>
    <property type="molecule type" value="Genomic_DNA"/>
</dbReference>
<dbReference type="PRINTS" id="PR00368">
    <property type="entry name" value="FADPNR"/>
</dbReference>
<dbReference type="GO" id="GO:0019430">
    <property type="term" value="P:removal of superoxide radicals"/>
    <property type="evidence" value="ECO:0007669"/>
    <property type="project" value="UniProtKB-UniRule"/>
</dbReference>
<dbReference type="STRING" id="755172.HMPREF1863_01403"/>
<dbReference type="InterPro" id="IPR005982">
    <property type="entry name" value="Thioredox_Rdtase"/>
</dbReference>
<dbReference type="PANTHER" id="PTHR48105">
    <property type="entry name" value="THIOREDOXIN REDUCTASE 1-RELATED-RELATED"/>
    <property type="match status" value="1"/>
</dbReference>